<evidence type="ECO:0000313" key="4">
    <source>
        <dbReference type="EMBL" id="MCP1101265.1"/>
    </source>
</evidence>
<organism evidence="4 5">
    <name type="scientific">Aequitasia blattaphilus</name>
    <dbReference type="NCBI Taxonomy" id="2949332"/>
    <lineage>
        <taxon>Bacteria</taxon>
        <taxon>Bacillati</taxon>
        <taxon>Bacillota</taxon>
        <taxon>Clostridia</taxon>
        <taxon>Lachnospirales</taxon>
        <taxon>Lachnospiraceae</taxon>
        <taxon>Aequitasia</taxon>
    </lineage>
</organism>
<feature type="domain" description="Glycosyltransferase 2-like" evidence="3">
    <location>
        <begin position="6"/>
        <end position="165"/>
    </location>
</feature>
<protein>
    <submittedName>
        <fullName evidence="4">Glycosyltransferase</fullName>
        <ecNumber evidence="4">2.4.-.-</ecNumber>
    </submittedName>
</protein>
<dbReference type="PANTHER" id="PTHR22916">
    <property type="entry name" value="GLYCOSYLTRANSFERASE"/>
    <property type="match status" value="1"/>
</dbReference>
<dbReference type="EC" id="2.4.-.-" evidence="4"/>
<dbReference type="GO" id="GO:0016757">
    <property type="term" value="F:glycosyltransferase activity"/>
    <property type="evidence" value="ECO:0007669"/>
    <property type="project" value="UniProtKB-KW"/>
</dbReference>
<evidence type="ECO:0000259" key="3">
    <source>
        <dbReference type="Pfam" id="PF00535"/>
    </source>
</evidence>
<evidence type="ECO:0000256" key="2">
    <source>
        <dbReference type="ARBA" id="ARBA00022679"/>
    </source>
</evidence>
<keyword evidence="2 4" id="KW-0808">Transferase</keyword>
<dbReference type="InterPro" id="IPR001173">
    <property type="entry name" value="Glyco_trans_2-like"/>
</dbReference>
<accession>A0ABT1E607</accession>
<comment type="caution">
    <text evidence="4">The sequence shown here is derived from an EMBL/GenBank/DDBJ whole genome shotgun (WGS) entry which is preliminary data.</text>
</comment>
<dbReference type="InterPro" id="IPR029044">
    <property type="entry name" value="Nucleotide-diphossugar_trans"/>
</dbReference>
<dbReference type="CDD" id="cd00761">
    <property type="entry name" value="Glyco_tranf_GTA_type"/>
    <property type="match status" value="1"/>
</dbReference>
<dbReference type="Proteomes" id="UP001523566">
    <property type="component" value="Unassembled WGS sequence"/>
</dbReference>
<name>A0ABT1E607_9FIRM</name>
<dbReference type="RefSeq" id="WP_262065046.1">
    <property type="nucleotide sequence ID" value="NZ_JAMXOD010000002.1"/>
</dbReference>
<dbReference type="Gene3D" id="3.90.550.10">
    <property type="entry name" value="Spore Coat Polysaccharide Biosynthesis Protein SpsA, Chain A"/>
    <property type="match status" value="1"/>
</dbReference>
<proteinExistence type="predicted"/>
<evidence type="ECO:0000313" key="5">
    <source>
        <dbReference type="Proteomes" id="UP001523566"/>
    </source>
</evidence>
<reference evidence="4 5" key="1">
    <citation type="journal article" date="2022" name="Genome Biol. Evol.">
        <title>Host diet, physiology and behaviors set the stage for Lachnospiraceae cladogenesis.</title>
        <authorList>
            <person name="Vera-Ponce De Leon A."/>
            <person name="Schneider M."/>
            <person name="Jahnes B.C."/>
            <person name="Sadowski V."/>
            <person name="Camuy-Velez L.A."/>
            <person name="Duan J."/>
            <person name="Sabree Z.L."/>
        </authorList>
    </citation>
    <scope>NUCLEOTIDE SEQUENCE [LARGE SCALE GENOMIC DNA]</scope>
    <source>
        <strain evidence="4 5">PAL113</strain>
    </source>
</reference>
<keyword evidence="5" id="KW-1185">Reference proteome</keyword>
<sequence>MEYLVSIIVPVYNVQAYLERCVVSLRNQTYENMEIILVNDGSTDQSGEMCDSYGKVDSRIRTIHKENGGLSDARNTGLKEAAGDYVIFIDSDDYVEPDMVKECLEKITQDESEMLIFDFVRVEEGRKEINTIDGLKSGCYTLKQEKKLLLSSPSAWNKMYLRAFLLKSGVTFPLGKHYEDLGTTPKLLLLANRITYFKKAFYNYMIRPGSIMTGQVLERNFRDRTEMVDEILRFYKEKGEYQEFYNELSWMTFFNGYFFPSREMILSDYRKKGIRKFKEYMYQRFPDFKKNPYTATLSRKDRFHLWSIESGNYWVMVLFSKLRKLKERI</sequence>
<dbReference type="PANTHER" id="PTHR22916:SF51">
    <property type="entry name" value="GLYCOSYLTRANSFERASE EPSH-RELATED"/>
    <property type="match status" value="1"/>
</dbReference>
<evidence type="ECO:0000256" key="1">
    <source>
        <dbReference type="ARBA" id="ARBA00022676"/>
    </source>
</evidence>
<dbReference type="EMBL" id="JAMZFW010000002">
    <property type="protein sequence ID" value="MCP1101265.1"/>
    <property type="molecule type" value="Genomic_DNA"/>
</dbReference>
<dbReference type="Pfam" id="PF00535">
    <property type="entry name" value="Glycos_transf_2"/>
    <property type="match status" value="1"/>
</dbReference>
<keyword evidence="1 4" id="KW-0328">Glycosyltransferase</keyword>
<dbReference type="SUPFAM" id="SSF53448">
    <property type="entry name" value="Nucleotide-diphospho-sugar transferases"/>
    <property type="match status" value="1"/>
</dbReference>
<gene>
    <name evidence="4" type="ORF">NK125_02415</name>
</gene>